<feature type="region of interest" description="Disordered" evidence="1">
    <location>
        <begin position="262"/>
        <end position="295"/>
    </location>
</feature>
<feature type="compositionally biased region" description="Low complexity" evidence="1">
    <location>
        <begin position="102"/>
        <end position="112"/>
    </location>
</feature>
<reference evidence="2" key="1">
    <citation type="submission" date="2020-11" db="EMBL/GenBank/DDBJ databases">
        <authorList>
            <consortium name="DOE Joint Genome Institute"/>
            <person name="Ahrendt S."/>
            <person name="Riley R."/>
            <person name="Andreopoulos W."/>
            <person name="LaButti K."/>
            <person name="Pangilinan J."/>
            <person name="Ruiz-duenas F.J."/>
            <person name="Barrasa J.M."/>
            <person name="Sanchez-Garcia M."/>
            <person name="Camarero S."/>
            <person name="Miyauchi S."/>
            <person name="Serrano A."/>
            <person name="Linde D."/>
            <person name="Babiker R."/>
            <person name="Drula E."/>
            <person name="Ayuso-Fernandez I."/>
            <person name="Pacheco R."/>
            <person name="Padilla G."/>
            <person name="Ferreira P."/>
            <person name="Barriuso J."/>
            <person name="Kellner H."/>
            <person name="Castanera R."/>
            <person name="Alfaro M."/>
            <person name="Ramirez L."/>
            <person name="Pisabarro A.G."/>
            <person name="Kuo A."/>
            <person name="Tritt A."/>
            <person name="Lipzen A."/>
            <person name="He G."/>
            <person name="Yan M."/>
            <person name="Ng V."/>
            <person name="Cullen D."/>
            <person name="Martin F."/>
            <person name="Rosso M.-N."/>
            <person name="Henrissat B."/>
            <person name="Hibbett D."/>
            <person name="Martinez A.T."/>
            <person name="Grigoriev I.V."/>
        </authorList>
    </citation>
    <scope>NUCLEOTIDE SEQUENCE</scope>
    <source>
        <strain evidence="2">AH 44721</strain>
    </source>
</reference>
<protein>
    <submittedName>
        <fullName evidence="2">Uncharacterized protein</fullName>
    </submittedName>
</protein>
<accession>A0A9P5TIF2</accession>
<feature type="compositionally biased region" description="Acidic residues" evidence="1">
    <location>
        <begin position="263"/>
        <end position="272"/>
    </location>
</feature>
<dbReference type="Proteomes" id="UP000724874">
    <property type="component" value="Unassembled WGS sequence"/>
</dbReference>
<evidence type="ECO:0000313" key="3">
    <source>
        <dbReference type="Proteomes" id="UP000724874"/>
    </source>
</evidence>
<dbReference type="AlphaFoldDB" id="A0A9P5TIF2"/>
<dbReference type="EMBL" id="JADNYJ010000107">
    <property type="protein sequence ID" value="KAF8884577.1"/>
    <property type="molecule type" value="Genomic_DNA"/>
</dbReference>
<dbReference type="OrthoDB" id="3259294at2759"/>
<proteinExistence type="predicted"/>
<feature type="region of interest" description="Disordered" evidence="1">
    <location>
        <begin position="88"/>
        <end position="136"/>
    </location>
</feature>
<organism evidence="2 3">
    <name type="scientific">Gymnopilus junonius</name>
    <name type="common">Spectacular rustgill mushroom</name>
    <name type="synonym">Gymnopilus spectabilis subsp. junonius</name>
    <dbReference type="NCBI Taxonomy" id="109634"/>
    <lineage>
        <taxon>Eukaryota</taxon>
        <taxon>Fungi</taxon>
        <taxon>Dikarya</taxon>
        <taxon>Basidiomycota</taxon>
        <taxon>Agaricomycotina</taxon>
        <taxon>Agaricomycetes</taxon>
        <taxon>Agaricomycetidae</taxon>
        <taxon>Agaricales</taxon>
        <taxon>Agaricineae</taxon>
        <taxon>Hymenogastraceae</taxon>
        <taxon>Gymnopilus</taxon>
    </lineage>
</organism>
<evidence type="ECO:0000256" key="1">
    <source>
        <dbReference type="SAM" id="MobiDB-lite"/>
    </source>
</evidence>
<feature type="compositionally biased region" description="Basic and acidic residues" evidence="1">
    <location>
        <begin position="127"/>
        <end position="136"/>
    </location>
</feature>
<keyword evidence="3" id="KW-1185">Reference proteome</keyword>
<gene>
    <name evidence="2" type="ORF">CPB84DRAFT_1685814</name>
</gene>
<name>A0A9P5TIF2_GYMJU</name>
<sequence length="295" mass="34138">MYLLGNPDHYTGHSFVPFYWQSFVTYVRRELSELDDSREQVKVAIVRSNGRVVGISPVLDYVHRSAELENISLYEWIRCFTREKLVKNTKGSKNKQEEDGDSSLISDSYESSFIDDDDDDSTASLEESNKSVPVDREDLPDGSYYFKHNHPLYESHIHRYIKNNTHRVPNFLGGNLPRRDQGDREYYCCTMLTLFKPWRQPSELKTAGSWDQCFSEHKFSKRDVQLMDNFNVRYECLDARDDFRAQLKKGVDMSLIGSWMDENGGDGADDSAESNGMYPQYDEAPDHPLQCGVKS</sequence>
<comment type="caution">
    <text evidence="2">The sequence shown here is derived from an EMBL/GenBank/DDBJ whole genome shotgun (WGS) entry which is preliminary data.</text>
</comment>
<evidence type="ECO:0000313" key="2">
    <source>
        <dbReference type="EMBL" id="KAF8884577.1"/>
    </source>
</evidence>